<evidence type="ECO:0000313" key="2">
    <source>
        <dbReference type="Proteomes" id="UP000683925"/>
    </source>
</evidence>
<dbReference type="EMBL" id="CAJJDP010000179">
    <property type="protein sequence ID" value="CAD8214374.1"/>
    <property type="molecule type" value="Genomic_DNA"/>
</dbReference>
<gene>
    <name evidence="1" type="ORF">POCTA_138.1.T1750020</name>
</gene>
<comment type="caution">
    <text evidence="1">The sequence shown here is derived from an EMBL/GenBank/DDBJ whole genome shotgun (WGS) entry which is preliminary data.</text>
</comment>
<dbReference type="Proteomes" id="UP000683925">
    <property type="component" value="Unassembled WGS sequence"/>
</dbReference>
<reference evidence="1" key="1">
    <citation type="submission" date="2021-01" db="EMBL/GenBank/DDBJ databases">
        <authorList>
            <consortium name="Genoscope - CEA"/>
            <person name="William W."/>
        </authorList>
    </citation>
    <scope>NUCLEOTIDE SEQUENCE</scope>
</reference>
<evidence type="ECO:0000313" key="1">
    <source>
        <dbReference type="EMBL" id="CAD8214374.1"/>
    </source>
</evidence>
<name>A0A8S1YRH9_PAROT</name>
<organism evidence="1 2">
    <name type="scientific">Paramecium octaurelia</name>
    <dbReference type="NCBI Taxonomy" id="43137"/>
    <lineage>
        <taxon>Eukaryota</taxon>
        <taxon>Sar</taxon>
        <taxon>Alveolata</taxon>
        <taxon>Ciliophora</taxon>
        <taxon>Intramacronucleata</taxon>
        <taxon>Oligohymenophorea</taxon>
        <taxon>Peniculida</taxon>
        <taxon>Parameciidae</taxon>
        <taxon>Paramecium</taxon>
    </lineage>
</organism>
<accession>A0A8S1YRH9</accession>
<keyword evidence="2" id="KW-1185">Reference proteome</keyword>
<protein>
    <submittedName>
        <fullName evidence="1">Uncharacterized protein</fullName>
    </submittedName>
</protein>
<sequence>MSQKKNYLIIDVKRAFPNIDIFQSLIIKRNFEIGELSKCSSLDLKLFNSNFFQEQIFFLILAEAAEQKILMHIITIYIKKQPIKNFITAINFIHDNKLAFTFWKLREGQSGEFAVLRYSTSSSYQSLN</sequence>
<proteinExistence type="predicted"/>
<dbReference type="AlphaFoldDB" id="A0A8S1YRH9"/>